<gene>
    <name evidence="2" type="ORF">PUP29_02980</name>
</gene>
<feature type="chain" id="PRO_5043437094" description="DUF5050 domain-containing protein" evidence="1">
    <location>
        <begin position="24"/>
        <end position="612"/>
    </location>
</feature>
<dbReference type="PROSITE" id="PS51257">
    <property type="entry name" value="PROKAR_LIPOPROTEIN"/>
    <property type="match status" value="1"/>
</dbReference>
<evidence type="ECO:0000256" key="1">
    <source>
        <dbReference type="SAM" id="SignalP"/>
    </source>
</evidence>
<dbReference type="AlphaFoldDB" id="A0AAU8AAX4"/>
<protein>
    <recommendedName>
        <fullName evidence="3">DUF5050 domain-containing protein</fullName>
    </recommendedName>
</protein>
<accession>A0AAU8AAX4</accession>
<keyword evidence="1" id="KW-0732">Signal</keyword>
<dbReference type="RefSeq" id="WP_079547306.1">
    <property type="nucleotide sequence ID" value="NZ_CP117826.1"/>
</dbReference>
<evidence type="ECO:0008006" key="3">
    <source>
        <dbReference type="Google" id="ProtNLM"/>
    </source>
</evidence>
<sequence>MQKKFSCILMILLAAACLFVSCAQEGQQTPSEPQTEKQVAGTVTGGDPSLGDAVNLKDINVEQQGENTVITMYFLNGSRLSGVDESKLSAVPGYSVKLLSSPYRLQVDLSVGYWDYVENNETYDNSILYGLFSAIHSEGEKKLSVFFQLNNNAKAVLSEEDDKLVITLSPDEQGAREAYFVGLNAYEAYEQGLIPEDAGLTPTMCEGLTDVTLVSAPLRDETSAQKLAEEIDLKIASAVPAKKAYVFTMSTDGLPAYNKDADTESVKEEPVVLKDGMPAVLPVLVENGRYLCTTVQGNIIYARSYVPNSGEDTEQVLKERLWMIETNGKKTQFELPDFYGIEKAAVSADGRYIGILDSGIENKVLYVYDMQDNILHNLGEEGLGTITTSFAWDAERPVIYAMSGVGAAEGTSSLQLVKYDFSREGGERVEAIGGDMPGTDSKITLVNGSIYFADKTAGEIYAVDTAAEERRKVADGIDFAVSPDGNHIAAVVPVVEAEEEGSSVTFNITVTNLATGEKRDVFQGIGEGESPSIGFDAGSDILYFTTYSYEGVTEDYQVAIMEYTISSDELSLMEYSKTERIMPGVNVGEIYVINYYSQNEDSFYVTYVQTEK</sequence>
<feature type="signal peptide" evidence="1">
    <location>
        <begin position="1"/>
        <end position="23"/>
    </location>
</feature>
<proteinExistence type="predicted"/>
<organism evidence="2">
    <name type="scientific">Christensenella massiliensis</name>
    <dbReference type="NCBI Taxonomy" id="1805714"/>
    <lineage>
        <taxon>Bacteria</taxon>
        <taxon>Bacillati</taxon>
        <taxon>Bacillota</taxon>
        <taxon>Clostridia</taxon>
        <taxon>Christensenellales</taxon>
        <taxon>Christensenellaceae</taxon>
        <taxon>Christensenella</taxon>
    </lineage>
</organism>
<dbReference type="EMBL" id="CP117826">
    <property type="protein sequence ID" value="XCC62901.1"/>
    <property type="molecule type" value="Genomic_DNA"/>
</dbReference>
<name>A0AAU8AAX4_9FIRM</name>
<dbReference type="SUPFAM" id="SSF69304">
    <property type="entry name" value="Tricorn protease N-terminal domain"/>
    <property type="match status" value="1"/>
</dbReference>
<reference evidence="2" key="1">
    <citation type="submission" date="2023-02" db="EMBL/GenBank/DDBJ databases">
        <title>Gut commensal Christensenella minuta modulates host metabolism via a new class of secondary bile acids.</title>
        <authorList>
            <person name="Liu C."/>
        </authorList>
    </citation>
    <scope>NUCLEOTIDE SEQUENCE</scope>
    <source>
        <strain evidence="2">CA70</strain>
    </source>
</reference>
<evidence type="ECO:0000313" key="2">
    <source>
        <dbReference type="EMBL" id="XCC62901.1"/>
    </source>
</evidence>